<evidence type="ECO:0000313" key="3">
    <source>
        <dbReference type="Proteomes" id="UP000036403"/>
    </source>
</evidence>
<evidence type="ECO:0000313" key="2">
    <source>
        <dbReference type="EMBL" id="KMQ95345.1"/>
    </source>
</evidence>
<dbReference type="EMBL" id="LBMM01002052">
    <property type="protein sequence ID" value="KMQ95345.1"/>
    <property type="molecule type" value="Genomic_DNA"/>
</dbReference>
<feature type="region of interest" description="Disordered" evidence="1">
    <location>
        <begin position="1"/>
        <end position="89"/>
    </location>
</feature>
<gene>
    <name evidence="2" type="ORF">RF55_4450</name>
</gene>
<dbReference type="AlphaFoldDB" id="A0A0J7NSC4"/>
<proteinExistence type="predicted"/>
<accession>A0A0J7NSC4</accession>
<dbReference type="GO" id="GO:0008483">
    <property type="term" value="F:transaminase activity"/>
    <property type="evidence" value="ECO:0007669"/>
    <property type="project" value="UniProtKB-KW"/>
</dbReference>
<dbReference type="Proteomes" id="UP000036403">
    <property type="component" value="Unassembled WGS sequence"/>
</dbReference>
<keyword evidence="3" id="KW-1185">Reference proteome</keyword>
<comment type="caution">
    <text evidence="2">The sequence shown here is derived from an EMBL/GenBank/DDBJ whole genome shotgun (WGS) entry which is preliminary data.</text>
</comment>
<feature type="compositionally biased region" description="Polar residues" evidence="1">
    <location>
        <begin position="59"/>
        <end position="73"/>
    </location>
</feature>
<evidence type="ECO:0000256" key="1">
    <source>
        <dbReference type="SAM" id="MobiDB-lite"/>
    </source>
</evidence>
<protein>
    <submittedName>
        <fullName evidence="2">Aspartate aminotransferase</fullName>
    </submittedName>
</protein>
<sequence length="134" mass="14626">MTDNRRSYFDPLCDGEAKQSSSATAGVEVNLPADVIEEPDQKGTQPTVLTEKSEVQVRTGESSVSPVPNTSGVLDSARAKPKRYRSVSREIGKGPEDEVLFRSVLEVVGDSEDSGDETIEVGVLLCYDFFHFKL</sequence>
<keyword evidence="2" id="KW-0808">Transferase</keyword>
<dbReference type="PaxDb" id="67767-A0A0J7NSC4"/>
<keyword evidence="2" id="KW-0032">Aminotransferase</keyword>
<reference evidence="2 3" key="1">
    <citation type="submission" date="2015-04" db="EMBL/GenBank/DDBJ databases">
        <title>Lasius niger genome sequencing.</title>
        <authorList>
            <person name="Konorov E.A."/>
            <person name="Nikitin M.A."/>
            <person name="Kirill M.V."/>
            <person name="Chang P."/>
        </authorList>
    </citation>
    <scope>NUCLEOTIDE SEQUENCE [LARGE SCALE GENOMIC DNA]</scope>
    <source>
        <tissue evidence="2">Whole</tissue>
    </source>
</reference>
<name>A0A0J7NSC4_LASNI</name>
<organism evidence="2 3">
    <name type="scientific">Lasius niger</name>
    <name type="common">Black garden ant</name>
    <dbReference type="NCBI Taxonomy" id="67767"/>
    <lineage>
        <taxon>Eukaryota</taxon>
        <taxon>Metazoa</taxon>
        <taxon>Ecdysozoa</taxon>
        <taxon>Arthropoda</taxon>
        <taxon>Hexapoda</taxon>
        <taxon>Insecta</taxon>
        <taxon>Pterygota</taxon>
        <taxon>Neoptera</taxon>
        <taxon>Endopterygota</taxon>
        <taxon>Hymenoptera</taxon>
        <taxon>Apocrita</taxon>
        <taxon>Aculeata</taxon>
        <taxon>Formicoidea</taxon>
        <taxon>Formicidae</taxon>
        <taxon>Formicinae</taxon>
        <taxon>Lasius</taxon>
        <taxon>Lasius</taxon>
    </lineage>
</organism>